<dbReference type="InterPro" id="IPR039340">
    <property type="entry name" value="Tfc4/TFIIIC-102/Sfc4"/>
</dbReference>
<reference evidence="4" key="1">
    <citation type="submission" date="2025-08" db="UniProtKB">
        <authorList>
            <consortium name="RefSeq"/>
        </authorList>
    </citation>
    <scope>IDENTIFICATION</scope>
</reference>
<dbReference type="InterPro" id="IPR011990">
    <property type="entry name" value="TPR-like_helical_dom_sf"/>
</dbReference>
<dbReference type="PANTHER" id="PTHR23082">
    <property type="entry name" value="TRANSCRIPTION INITIATION FACTOR IIIC TFIIIC , POLYPEPTIDE 3-RELATED"/>
    <property type="match status" value="1"/>
</dbReference>
<feature type="compositionally biased region" description="Basic residues" evidence="2">
    <location>
        <begin position="115"/>
        <end position="129"/>
    </location>
</feature>
<feature type="compositionally biased region" description="Basic residues" evidence="2">
    <location>
        <begin position="136"/>
        <end position="151"/>
    </location>
</feature>
<dbReference type="RefSeq" id="XP_022109428.1">
    <property type="nucleotide sequence ID" value="XM_022253736.1"/>
</dbReference>
<feature type="compositionally biased region" description="Basic residues" evidence="2">
    <location>
        <begin position="174"/>
        <end position="185"/>
    </location>
</feature>
<evidence type="ECO:0000313" key="4">
    <source>
        <dbReference type="RefSeq" id="XP_022109428.1"/>
    </source>
</evidence>
<accession>A0A8B7ZV41</accession>
<feature type="region of interest" description="Disordered" evidence="2">
    <location>
        <begin position="49"/>
        <end position="185"/>
    </location>
</feature>
<name>A0A8B7ZV41_ACAPL</name>
<dbReference type="GO" id="GO:0006383">
    <property type="term" value="P:transcription by RNA polymerase III"/>
    <property type="evidence" value="ECO:0007669"/>
    <property type="project" value="InterPro"/>
</dbReference>
<organism evidence="3 4">
    <name type="scientific">Acanthaster planci</name>
    <name type="common">Crown-of-thorns starfish</name>
    <dbReference type="NCBI Taxonomy" id="133434"/>
    <lineage>
        <taxon>Eukaryota</taxon>
        <taxon>Metazoa</taxon>
        <taxon>Echinodermata</taxon>
        <taxon>Eleutherozoa</taxon>
        <taxon>Asterozoa</taxon>
        <taxon>Asteroidea</taxon>
        <taxon>Valvatacea</taxon>
        <taxon>Valvatida</taxon>
        <taxon>Acanthasteridae</taxon>
        <taxon>Acanthaster</taxon>
    </lineage>
</organism>
<dbReference type="PROSITE" id="PS50005">
    <property type="entry name" value="TPR"/>
    <property type="match status" value="1"/>
</dbReference>
<dbReference type="OMA" id="SSPNMKF"/>
<dbReference type="InterPro" id="IPR019734">
    <property type="entry name" value="TPR_rpt"/>
</dbReference>
<dbReference type="GO" id="GO:0000127">
    <property type="term" value="C:transcription factor TFIIIC complex"/>
    <property type="evidence" value="ECO:0007669"/>
    <property type="project" value="TreeGrafter"/>
</dbReference>
<feature type="compositionally biased region" description="Acidic residues" evidence="2">
    <location>
        <begin position="73"/>
        <end position="108"/>
    </location>
</feature>
<protein>
    <submittedName>
        <fullName evidence="4">General transcription factor 3C polypeptide 3-like isoform X1</fullName>
    </submittedName>
</protein>
<dbReference type="Gene3D" id="1.25.40.10">
    <property type="entry name" value="Tetratricopeptide repeat domain"/>
    <property type="match status" value="3"/>
</dbReference>
<dbReference type="Proteomes" id="UP000694845">
    <property type="component" value="Unplaced"/>
</dbReference>
<dbReference type="SMART" id="SM00028">
    <property type="entry name" value="TPR"/>
    <property type="match status" value="6"/>
</dbReference>
<dbReference type="KEGG" id="aplc:110989384"/>
<keyword evidence="3" id="KW-1185">Reference proteome</keyword>
<proteinExistence type="predicted"/>
<evidence type="ECO:0000313" key="3">
    <source>
        <dbReference type="Proteomes" id="UP000694845"/>
    </source>
</evidence>
<evidence type="ECO:0000256" key="1">
    <source>
        <dbReference type="PROSITE-ProRule" id="PRU00339"/>
    </source>
</evidence>
<dbReference type="GeneID" id="110989384"/>
<keyword evidence="1" id="KW-0802">TPR repeat</keyword>
<dbReference type="Pfam" id="PF13432">
    <property type="entry name" value="TPR_16"/>
    <property type="match status" value="1"/>
</dbReference>
<dbReference type="SUPFAM" id="SSF48452">
    <property type="entry name" value="TPR-like"/>
    <property type="match status" value="2"/>
</dbReference>
<dbReference type="OrthoDB" id="151490at2759"/>
<dbReference type="AlphaFoldDB" id="A0A8B7ZV41"/>
<dbReference type="Pfam" id="PF13181">
    <property type="entry name" value="TPR_8"/>
    <property type="match status" value="1"/>
</dbReference>
<sequence>MDEEGCSSGLTIIGEIKIDKDEFMRYLNGEIPFAEWTQGQELLDVFAIDDNAPESVETQGEQDGDMGENASDGSDDDDKGDAVESADEDEEDEEEEDDGEKEPDEKDEEYLPHGTRLRKGKVGRPRKHRPEPVTPKRPRGRPRGTGTRRHGFSSSREDSPMAHELRLGREEKRRGPRSRHSRVPKPLRGLMGEAHLCFARGSHQEAAKMCLEIIRQVPRCPDPYQLLAMIYEDKEDMERCLQFSLIAAHLRPRDTEEWTRCAEMSLEQDDIQQAIRCYSKAIRYNPKELSNHLERIHLYEQVKDTKKVMECYQIMLKALPDDQGKQYMQLAKELVKAHHQNGDIASAVDIMNTAFSKHPKLISSEDVNMLAELHIASRQYQRALQVISDHCAVVLRSQSSCDHLDLEQLSLADRETRQDTMEVEVPEGLPIDLQAKLGVSLIHCRQFLSAKEVLSLLYTKDPNDIGDLYLDVAEAYVDLGCYDESVPLLQALVETKNYNLPAVWLRYAESLTSLGKLEESAMAYRQVLQKAPGHLDARMALSTIEQQQGNSDIALELLSMDSEDEAAADAQLIWQRSMLRYSKGLLKEFTQDSLLLLNAYLNQAPDRNVLKQLKGNLGVISHANWFSLYCKTLDALIKLGQREIAENFSNTVLTSKRFTRDPAQRLDVEVMGICVSFLNSNYRKVYEDMRHIVSKHPNSTAAWNLFSFVTNLTNDTRHHKFCLRTTLKKLHNNFALCILNGHNAMVSGTFKNAIGEYTRGFRQKPDDPFLTFMIGISICHIACQKYTTKRHSLIVQAFAFLKRYEEYRGVSQETCYNIGRALHEVGLLHMALHYYHKGLDLPQSSDDPRFDLRCELAFNLSLIYRQSGNEEMAIEILSKSVI</sequence>
<evidence type="ECO:0000256" key="2">
    <source>
        <dbReference type="SAM" id="MobiDB-lite"/>
    </source>
</evidence>
<gene>
    <name evidence="4" type="primary">LOC110989384</name>
</gene>
<feature type="repeat" description="TPR" evidence="1">
    <location>
        <begin position="255"/>
        <end position="288"/>
    </location>
</feature>
<dbReference type="PANTHER" id="PTHR23082:SF0">
    <property type="entry name" value="GENERAL TRANSCRIPTION FACTOR 3C POLYPEPTIDE 3"/>
    <property type="match status" value="1"/>
</dbReference>
<feature type="compositionally biased region" description="Basic and acidic residues" evidence="2">
    <location>
        <begin position="155"/>
        <end position="173"/>
    </location>
</feature>
<dbReference type="CTD" id="9330"/>